<dbReference type="Proteomes" id="UP000325315">
    <property type="component" value="Unassembled WGS sequence"/>
</dbReference>
<comment type="caution">
    <text evidence="5">The sequence shown here is derived from an EMBL/GenBank/DDBJ whole genome shotgun (WGS) entry which is preliminary data.</text>
</comment>
<feature type="domain" description="EMC2 TPR-like" evidence="4">
    <location>
        <begin position="131"/>
        <end position="255"/>
    </location>
</feature>
<dbReference type="FunFam" id="1.25.40.10:FF:000326">
    <property type="entry name" value="ER membrane protein complex subunit 2"/>
    <property type="match status" value="1"/>
</dbReference>
<dbReference type="InterPro" id="IPR055217">
    <property type="entry name" value="TPR_EMC2"/>
</dbReference>
<comment type="subunit">
    <text evidence="3">Component of the ER membrane protein complex (EMC).</text>
</comment>
<protein>
    <recommendedName>
        <fullName evidence="3">ER membrane protein complex subunit 2</fullName>
    </recommendedName>
</protein>
<dbReference type="GO" id="GO:0072546">
    <property type="term" value="C:EMC complex"/>
    <property type="evidence" value="ECO:0007669"/>
    <property type="project" value="UniProtKB-UniRule"/>
</dbReference>
<comment type="similarity">
    <text evidence="3">Belongs to the EMC2 family.</text>
</comment>
<accession>A0A5B6VUT5</accession>
<evidence type="ECO:0000256" key="1">
    <source>
        <dbReference type="ARBA" id="ARBA00022737"/>
    </source>
</evidence>
<dbReference type="SUPFAM" id="SSF48452">
    <property type="entry name" value="TPR-like"/>
    <property type="match status" value="1"/>
</dbReference>
<keyword evidence="1" id="KW-0677">Repeat</keyword>
<comment type="subcellular location">
    <subcellularLocation>
        <location evidence="3">Endoplasmic reticulum membrane</location>
        <topology evidence="3">Peripheral membrane protein</topology>
        <orientation evidence="3">Cytoplasmic side</orientation>
    </subcellularLocation>
</comment>
<evidence type="ECO:0000259" key="4">
    <source>
        <dbReference type="Pfam" id="PF22890"/>
    </source>
</evidence>
<comment type="function">
    <text evidence="3">Part of the endoplasmic reticulum membrane protein complex (EMC) that enables the energy-independent insertion into endoplasmic reticulum membranes of newly synthesized membrane proteins.</text>
</comment>
<evidence type="ECO:0000313" key="6">
    <source>
        <dbReference type="Proteomes" id="UP000325315"/>
    </source>
</evidence>
<dbReference type="EMBL" id="SMMG02000005">
    <property type="protein sequence ID" value="KAA3472843.1"/>
    <property type="molecule type" value="Genomic_DNA"/>
</dbReference>
<gene>
    <name evidence="5" type="ORF">EPI10_023274</name>
</gene>
<keyword evidence="3" id="KW-0256">Endoplasmic reticulum</keyword>
<dbReference type="OrthoDB" id="124397at2759"/>
<proteinExistence type="inferred from homology"/>
<keyword evidence="6" id="KW-1185">Reference proteome</keyword>
<evidence type="ECO:0000313" key="5">
    <source>
        <dbReference type="EMBL" id="KAA3472843.1"/>
    </source>
</evidence>
<dbReference type="Gene3D" id="1.25.40.10">
    <property type="entry name" value="Tetratricopeptide repeat domain"/>
    <property type="match status" value="1"/>
</dbReference>
<sequence>MVSKTEETQLNRLENQVDNGGGGAWEYLCLVRKLKVRRSEKVLKYGLSILNDPKKRSALGPEEWTLYEQLAIAAMDCQCIDVAKTAVWSSLDTLGLHKGFAQEISGEQKGCLFVNPTFVAYPLIADASYIKLLLNILANVLPIALWSRLDCMLLEAKGSWAEAEKAYSSLLEDNPLDQVIHKRRVAMAKAQGNISVAIEWLNKYIEIFMADHDAWRELADIYLSLQMYKQAAFCYEELLLSHPTVPLYHLTYADVLYTLGGLENLQTAKKYYASTIDLTGGKNTRALLGICLCTSAIAQLSKGRSKEDKESPELQSLAAKVLEKEYKQRAADKLGLLTSALRSLKI</sequence>
<dbReference type="InterPro" id="IPR011990">
    <property type="entry name" value="TPR-like_helical_dom_sf"/>
</dbReference>
<evidence type="ECO:0000256" key="2">
    <source>
        <dbReference type="ARBA" id="ARBA00022803"/>
    </source>
</evidence>
<evidence type="ECO:0000256" key="3">
    <source>
        <dbReference type="RuleBase" id="RU367091"/>
    </source>
</evidence>
<reference evidence="6" key="1">
    <citation type="journal article" date="2019" name="Plant Biotechnol. J.">
        <title>Genome sequencing of the Australian wild diploid species Gossypium australe highlights disease resistance and delayed gland morphogenesis.</title>
        <authorList>
            <person name="Cai Y."/>
            <person name="Cai X."/>
            <person name="Wang Q."/>
            <person name="Wang P."/>
            <person name="Zhang Y."/>
            <person name="Cai C."/>
            <person name="Xu Y."/>
            <person name="Wang K."/>
            <person name="Zhou Z."/>
            <person name="Wang C."/>
            <person name="Geng S."/>
            <person name="Li B."/>
            <person name="Dong Q."/>
            <person name="Hou Y."/>
            <person name="Wang H."/>
            <person name="Ai P."/>
            <person name="Liu Z."/>
            <person name="Yi F."/>
            <person name="Sun M."/>
            <person name="An G."/>
            <person name="Cheng J."/>
            <person name="Zhang Y."/>
            <person name="Shi Q."/>
            <person name="Xie Y."/>
            <person name="Shi X."/>
            <person name="Chang Y."/>
            <person name="Huang F."/>
            <person name="Chen Y."/>
            <person name="Hong S."/>
            <person name="Mi L."/>
            <person name="Sun Q."/>
            <person name="Zhang L."/>
            <person name="Zhou B."/>
            <person name="Peng R."/>
            <person name="Zhang X."/>
            <person name="Liu F."/>
        </authorList>
    </citation>
    <scope>NUCLEOTIDE SEQUENCE [LARGE SCALE GENOMIC DNA]</scope>
    <source>
        <strain evidence="6">cv. PA1801</strain>
    </source>
</reference>
<dbReference type="AlphaFoldDB" id="A0A5B6VUT5"/>
<name>A0A5B6VUT5_9ROSI</name>
<dbReference type="PANTHER" id="PTHR12760">
    <property type="entry name" value="TETRATRICOPEPTIDE REPEAT PROTEIN"/>
    <property type="match status" value="1"/>
</dbReference>
<dbReference type="Pfam" id="PF22890">
    <property type="entry name" value="TPR_EMC2"/>
    <property type="match status" value="1"/>
</dbReference>
<dbReference type="InterPro" id="IPR039856">
    <property type="entry name" value="EMC2-like"/>
</dbReference>
<keyword evidence="2" id="KW-0802">TPR repeat</keyword>
<organism evidence="5 6">
    <name type="scientific">Gossypium australe</name>
    <dbReference type="NCBI Taxonomy" id="47621"/>
    <lineage>
        <taxon>Eukaryota</taxon>
        <taxon>Viridiplantae</taxon>
        <taxon>Streptophyta</taxon>
        <taxon>Embryophyta</taxon>
        <taxon>Tracheophyta</taxon>
        <taxon>Spermatophyta</taxon>
        <taxon>Magnoliopsida</taxon>
        <taxon>eudicotyledons</taxon>
        <taxon>Gunneridae</taxon>
        <taxon>Pentapetalae</taxon>
        <taxon>rosids</taxon>
        <taxon>malvids</taxon>
        <taxon>Malvales</taxon>
        <taxon>Malvaceae</taxon>
        <taxon>Malvoideae</taxon>
        <taxon>Gossypium</taxon>
    </lineage>
</organism>
<keyword evidence="3" id="KW-0472">Membrane</keyword>